<dbReference type="RefSeq" id="WP_406856497.1">
    <property type="nucleotide sequence ID" value="NZ_CP157484.1"/>
</dbReference>
<accession>A0AAU7JGW5</accession>
<dbReference type="InterPro" id="IPR012899">
    <property type="entry name" value="LTXXQ"/>
</dbReference>
<dbReference type="GO" id="GO:0042597">
    <property type="term" value="C:periplasmic space"/>
    <property type="evidence" value="ECO:0007669"/>
    <property type="project" value="InterPro"/>
</dbReference>
<name>A0AAU7JGW5_9HYPH</name>
<reference evidence="1" key="1">
    <citation type="submission" date="2024-05" db="EMBL/GenBank/DDBJ databases">
        <authorList>
            <person name="Kim S."/>
            <person name="Heo J."/>
            <person name="Choi H."/>
            <person name="Choi Y."/>
            <person name="Kwon S.-W."/>
            <person name="Kim Y."/>
        </authorList>
    </citation>
    <scope>NUCLEOTIDE SEQUENCE</scope>
    <source>
        <strain evidence="1">KACC 23698</strain>
    </source>
</reference>
<gene>
    <name evidence="1" type="ORF">ABEG18_02380</name>
</gene>
<evidence type="ECO:0000313" key="1">
    <source>
        <dbReference type="EMBL" id="XBO39652.1"/>
    </source>
</evidence>
<protein>
    <submittedName>
        <fullName evidence="1">Spy/CpxP family protein refolding chaperone</fullName>
    </submittedName>
</protein>
<dbReference type="Pfam" id="PF07813">
    <property type="entry name" value="LTXXQ"/>
    <property type="match status" value="1"/>
</dbReference>
<dbReference type="AlphaFoldDB" id="A0AAU7JGW5"/>
<dbReference type="EMBL" id="CP157484">
    <property type="protein sequence ID" value="XBO39652.1"/>
    <property type="molecule type" value="Genomic_DNA"/>
</dbReference>
<sequence length="171" mass="18075">MANRRNTVIMGGVAAILLAGGLTAAAAQGMGMGMGPGWGGPGGRMGGMMGERFCASSEAIAPRMAGRLEAALKPTDAQKADFETLRKAMGDAEGKLKAGCPTAAERADRTPPGRLALAEKRMAAGLDALRTVRPPFDALYAKLDDKQRDSLRWMAPGRGEGGGHRHWWNWR</sequence>
<proteinExistence type="predicted"/>
<organism evidence="1">
    <name type="scientific">Alsobacter sp. KACC 23698</name>
    <dbReference type="NCBI Taxonomy" id="3149229"/>
    <lineage>
        <taxon>Bacteria</taxon>
        <taxon>Pseudomonadati</taxon>
        <taxon>Pseudomonadota</taxon>
        <taxon>Alphaproteobacteria</taxon>
        <taxon>Hyphomicrobiales</taxon>
        <taxon>Alsobacteraceae</taxon>
        <taxon>Alsobacter</taxon>
    </lineage>
</organism>